<organism evidence="3 4">
    <name type="scientific">Nocardioides luteus</name>
    <dbReference type="NCBI Taxonomy" id="1844"/>
    <lineage>
        <taxon>Bacteria</taxon>
        <taxon>Bacillati</taxon>
        <taxon>Actinomycetota</taxon>
        <taxon>Actinomycetes</taxon>
        <taxon>Propionibacteriales</taxon>
        <taxon>Nocardioidaceae</taxon>
        <taxon>Nocardioides</taxon>
    </lineage>
</organism>
<evidence type="ECO:0000313" key="3">
    <source>
        <dbReference type="EMBL" id="GLJ69824.1"/>
    </source>
</evidence>
<accession>A0ABQ5T2X8</accession>
<dbReference type="PANTHER" id="PTHR42912">
    <property type="entry name" value="METHYLTRANSFERASE"/>
    <property type="match status" value="1"/>
</dbReference>
<dbReference type="InterPro" id="IPR050508">
    <property type="entry name" value="Methyltransf_Superfamily"/>
</dbReference>
<dbReference type="EMBL" id="BSEL01000007">
    <property type="protein sequence ID" value="GLJ69824.1"/>
    <property type="molecule type" value="Genomic_DNA"/>
</dbReference>
<dbReference type="CDD" id="cd02440">
    <property type="entry name" value="AdoMet_MTases"/>
    <property type="match status" value="1"/>
</dbReference>
<proteinExistence type="predicted"/>
<dbReference type="Gene3D" id="3.40.50.150">
    <property type="entry name" value="Vaccinia Virus protein VP39"/>
    <property type="match status" value="1"/>
</dbReference>
<reference evidence="3" key="1">
    <citation type="journal article" date="2014" name="Int. J. Syst. Evol. Microbiol.">
        <title>Complete genome of a new Firmicutes species belonging to the dominant human colonic microbiota ('Ruminococcus bicirculans') reveals two chromosomes and a selective capacity to utilize plant glucans.</title>
        <authorList>
            <consortium name="NISC Comparative Sequencing Program"/>
            <person name="Wegmann U."/>
            <person name="Louis P."/>
            <person name="Goesmann A."/>
            <person name="Henrissat B."/>
            <person name="Duncan S.H."/>
            <person name="Flint H.J."/>
        </authorList>
    </citation>
    <scope>NUCLEOTIDE SEQUENCE</scope>
    <source>
        <strain evidence="3">VKM Ac-1246</strain>
    </source>
</reference>
<dbReference type="InterPro" id="IPR029063">
    <property type="entry name" value="SAM-dependent_MTases_sf"/>
</dbReference>
<dbReference type="Pfam" id="PF13649">
    <property type="entry name" value="Methyltransf_25"/>
    <property type="match status" value="1"/>
</dbReference>
<sequence>MTTTEIGAAYDGRAAEYIDLLGSVEDLAQRDRDTIATWRDGTDGSLLDAGCGPGHWSRELAQDGVRDVVGLDASAEFVAAARERFPDIPFHQGDLAAIPLADASVGGVLAWYSLIHTPPANLPTILAELARVLSPRRLGPDRLLRRRPRRAFRPRRPPGLLLVHRRPDRSPGPPRPHRDRLVHPPHPTSPPPSPPDSRPNPVTP</sequence>
<dbReference type="InterPro" id="IPR041698">
    <property type="entry name" value="Methyltransf_25"/>
</dbReference>
<keyword evidence="4" id="KW-1185">Reference proteome</keyword>
<comment type="caution">
    <text evidence="3">The sequence shown here is derived from an EMBL/GenBank/DDBJ whole genome shotgun (WGS) entry which is preliminary data.</text>
</comment>
<gene>
    <name evidence="3" type="ORF">GCM10017579_38600</name>
</gene>
<protein>
    <recommendedName>
        <fullName evidence="2">Methyltransferase domain-containing protein</fullName>
    </recommendedName>
</protein>
<evidence type="ECO:0000313" key="4">
    <source>
        <dbReference type="Proteomes" id="UP001142292"/>
    </source>
</evidence>
<feature type="domain" description="Methyltransferase" evidence="2">
    <location>
        <begin position="47"/>
        <end position="135"/>
    </location>
</feature>
<reference evidence="3" key="2">
    <citation type="submission" date="2023-01" db="EMBL/GenBank/DDBJ databases">
        <authorList>
            <person name="Sun Q."/>
            <person name="Evtushenko L."/>
        </authorList>
    </citation>
    <scope>NUCLEOTIDE SEQUENCE</scope>
    <source>
        <strain evidence="3">VKM Ac-1246</strain>
    </source>
</reference>
<evidence type="ECO:0000256" key="1">
    <source>
        <dbReference type="SAM" id="MobiDB-lite"/>
    </source>
</evidence>
<feature type="compositionally biased region" description="Basic residues" evidence="1">
    <location>
        <begin position="144"/>
        <end position="156"/>
    </location>
</feature>
<dbReference type="RefSeq" id="WP_189118247.1">
    <property type="nucleotide sequence ID" value="NZ_BMRK01000006.1"/>
</dbReference>
<dbReference type="Proteomes" id="UP001142292">
    <property type="component" value="Unassembled WGS sequence"/>
</dbReference>
<feature type="region of interest" description="Disordered" evidence="1">
    <location>
        <begin position="144"/>
        <end position="204"/>
    </location>
</feature>
<evidence type="ECO:0000259" key="2">
    <source>
        <dbReference type="Pfam" id="PF13649"/>
    </source>
</evidence>
<feature type="compositionally biased region" description="Pro residues" evidence="1">
    <location>
        <begin position="184"/>
        <end position="204"/>
    </location>
</feature>
<dbReference type="PANTHER" id="PTHR42912:SF95">
    <property type="entry name" value="METHYLTRANSFERASE TYPE 11 DOMAIN-CONTAINING PROTEIN"/>
    <property type="match status" value="1"/>
</dbReference>
<dbReference type="SUPFAM" id="SSF53335">
    <property type="entry name" value="S-adenosyl-L-methionine-dependent methyltransferases"/>
    <property type="match status" value="1"/>
</dbReference>
<name>A0ABQ5T2X8_9ACTN</name>